<reference evidence="2" key="1">
    <citation type="journal article" date="2002" name="Nature">
        <title>The genome sequence and structure of rice chromosome 1.</title>
        <authorList>
            <person name="Sasaki T."/>
            <person name="Matsumoto T."/>
            <person name="Yamamoto K."/>
            <person name="Sakata K."/>
            <person name="Baba T."/>
            <person name="Katayose Y."/>
            <person name="Wu J."/>
            <person name="Niimura Y."/>
            <person name="Cheng Z."/>
            <person name="Nagamura Y."/>
            <person name="Antonio B.A."/>
            <person name="Kanamori H."/>
            <person name="Hosokawa S."/>
            <person name="Masukawa M."/>
            <person name="Arikawa K."/>
            <person name="Chiden Y."/>
            <person name="Hayashi M."/>
            <person name="Okamoto M."/>
            <person name="Ando T."/>
            <person name="Aoki H."/>
            <person name="Arita K."/>
            <person name="Hamada M."/>
            <person name="Harada C."/>
            <person name="Hijishita S."/>
            <person name="Honda M."/>
            <person name="Ichikawa Y."/>
            <person name="Idonuma A."/>
            <person name="Iijima M."/>
            <person name="Ikeda M."/>
            <person name="Ikeno M."/>
            <person name="Itoh S."/>
            <person name="Itoh T."/>
            <person name="Itoh Y."/>
            <person name="Itoh Y."/>
            <person name="Iwabuchi A."/>
            <person name="Kamiya K."/>
            <person name="Karasawa W."/>
            <person name="Katagiri S."/>
            <person name="Kikuta A."/>
            <person name="Kobayashi N."/>
            <person name="Kono I."/>
            <person name="Machita K."/>
            <person name="Maehara T."/>
            <person name="Mizuno H."/>
            <person name="Mizubayashi T."/>
            <person name="Mukai Y."/>
            <person name="Nagasaki H."/>
            <person name="Nakashima M."/>
            <person name="Nakama Y."/>
            <person name="Nakamichi Y."/>
            <person name="Nakamura M."/>
            <person name="Namiki N."/>
            <person name="Negishi M."/>
            <person name="Ohta I."/>
            <person name="Ono N."/>
            <person name="Saji S."/>
            <person name="Sakai K."/>
            <person name="Shibata M."/>
            <person name="Shimokawa T."/>
            <person name="Shomura A."/>
            <person name="Song J."/>
            <person name="Takazaki Y."/>
            <person name="Terasawa K."/>
            <person name="Tsuji K."/>
            <person name="Waki K."/>
            <person name="Yamagata H."/>
            <person name="Yamane H."/>
            <person name="Yoshiki S."/>
            <person name="Yoshihara R."/>
            <person name="Yukawa K."/>
            <person name="Zhong H."/>
            <person name="Iwama H."/>
            <person name="Endo T."/>
            <person name="Ito H."/>
            <person name="Hahn J.H."/>
            <person name="Kim H.I."/>
            <person name="Eun M.Y."/>
            <person name="Yano M."/>
            <person name="Jiang J."/>
            <person name="Gojobori T."/>
        </authorList>
    </citation>
    <scope>NUCLEOTIDE SEQUENCE [LARGE SCALE GENOMIC DNA]</scope>
</reference>
<evidence type="ECO:0000256" key="1">
    <source>
        <dbReference type="SAM" id="MobiDB-lite"/>
    </source>
</evidence>
<organism evidence="2">
    <name type="scientific">Oryza sativa subsp. japonica</name>
    <name type="common">Rice</name>
    <dbReference type="NCBI Taxonomy" id="39947"/>
    <lineage>
        <taxon>Eukaryota</taxon>
        <taxon>Viridiplantae</taxon>
        <taxon>Streptophyta</taxon>
        <taxon>Embryophyta</taxon>
        <taxon>Tracheophyta</taxon>
        <taxon>Spermatophyta</taxon>
        <taxon>Magnoliopsida</taxon>
        <taxon>Liliopsida</taxon>
        <taxon>Poales</taxon>
        <taxon>Poaceae</taxon>
        <taxon>BOP clade</taxon>
        <taxon>Oryzoideae</taxon>
        <taxon>Oryzeae</taxon>
        <taxon>Oryzinae</taxon>
        <taxon>Oryza</taxon>
        <taxon>Oryza sativa</taxon>
    </lineage>
</organism>
<gene>
    <name evidence="2" type="primary">P0698A10.5</name>
</gene>
<accession>Q5N8W3</accession>
<name>Q5N8W3_ORYSJ</name>
<sequence length="77" mass="8325">MRPHAEAQSAAPCAAGRRGAVNPHTKHRSNQRAFSFGGDRICVLCVGGKEQRGIDVVVAGWWGDDITDDRLAPARRT</sequence>
<dbReference type="AlphaFoldDB" id="Q5N8W3"/>
<proteinExistence type="predicted"/>
<dbReference type="EMBL" id="AP003297">
    <property type="protein sequence ID" value="BAD82079.1"/>
    <property type="molecule type" value="Genomic_DNA"/>
</dbReference>
<evidence type="ECO:0000313" key="2">
    <source>
        <dbReference type="EMBL" id="BAD82079.1"/>
    </source>
</evidence>
<protein>
    <submittedName>
        <fullName evidence="2">Uncharacterized protein</fullName>
    </submittedName>
</protein>
<dbReference type="Proteomes" id="UP000817658">
    <property type="component" value="Chromosome 1"/>
</dbReference>
<feature type="region of interest" description="Disordered" evidence="1">
    <location>
        <begin position="1"/>
        <end position="31"/>
    </location>
</feature>